<gene>
    <name evidence="2" type="ORF">RGD00_13420</name>
</gene>
<feature type="domain" description="Hedgehog/Intein (Hint)" evidence="1">
    <location>
        <begin position="335"/>
        <end position="472"/>
    </location>
</feature>
<evidence type="ECO:0000313" key="3">
    <source>
        <dbReference type="Proteomes" id="UP001247754"/>
    </source>
</evidence>
<comment type="caution">
    <text evidence="2">The sequence shown here is derived from an EMBL/GenBank/DDBJ whole genome shotgun (WGS) entry which is preliminary data.</text>
</comment>
<evidence type="ECO:0000259" key="1">
    <source>
        <dbReference type="Pfam" id="PF13403"/>
    </source>
</evidence>
<dbReference type="InterPro" id="IPR049804">
    <property type="entry name" value="Choice_anch_L"/>
</dbReference>
<proteinExistence type="predicted"/>
<organism evidence="2 3">
    <name type="scientific">Ruixingdingia sedimenti</name>
    <dbReference type="NCBI Taxonomy" id="3073604"/>
    <lineage>
        <taxon>Bacteria</taxon>
        <taxon>Pseudomonadati</taxon>
        <taxon>Pseudomonadota</taxon>
        <taxon>Alphaproteobacteria</taxon>
        <taxon>Rhodobacterales</taxon>
        <taxon>Paracoccaceae</taxon>
        <taxon>Ruixingdingia</taxon>
    </lineage>
</organism>
<evidence type="ECO:0000313" key="2">
    <source>
        <dbReference type="EMBL" id="MDR5653612.1"/>
    </source>
</evidence>
<dbReference type="SUPFAM" id="SSF51294">
    <property type="entry name" value="Hedgehog/intein (Hint) domain"/>
    <property type="match status" value="1"/>
</dbReference>
<keyword evidence="3" id="KW-1185">Reference proteome</keyword>
<dbReference type="InterPro" id="IPR036844">
    <property type="entry name" value="Hint_dom_sf"/>
</dbReference>
<dbReference type="InterPro" id="IPR028992">
    <property type="entry name" value="Hedgehog/Intein_dom"/>
</dbReference>
<name>A0ABU1FB30_9RHOB</name>
<dbReference type="EMBL" id="JAVKPH010000015">
    <property type="protein sequence ID" value="MDR5653612.1"/>
    <property type="molecule type" value="Genomic_DNA"/>
</dbReference>
<dbReference type="Gene3D" id="2.170.16.10">
    <property type="entry name" value="Hedgehog/Intein (Hint) domain"/>
    <property type="match status" value="1"/>
</dbReference>
<accession>A0ABU1FB30</accession>
<dbReference type="Pfam" id="PF13403">
    <property type="entry name" value="Hint_2"/>
    <property type="match status" value="1"/>
</dbReference>
<reference evidence="2 3" key="1">
    <citation type="submission" date="2023-09" db="EMBL/GenBank/DDBJ databases">
        <title>Xinfangfangia sedmenti sp. nov., isolated the sedment.</title>
        <authorList>
            <person name="Xu L."/>
        </authorList>
    </citation>
    <scope>NUCLEOTIDE SEQUENCE [LARGE SCALE GENOMIC DNA]</scope>
    <source>
        <strain evidence="2 3">LG-4</strain>
    </source>
</reference>
<sequence>MATGSELGYNTSASALTMARTIFGEGTTVVRASYTGDANSSAVYSLGDARSPLTTPGDTGVILSTGNVRDFTQSSGDPNRSASTTTNTWGVDNNAMFNAIAGTRTYDAAWLDVDFIPTASQMTMQFVFASDEYPEFINSIYNDVVGVWVNGTHVPVAIGNGDTAVNNLNPQTNVNLYNNNTNDAYNTEMDGFTVTLSLIMNVVPGVVNSIRIGIADTSDYQYDSNLLISAGGVQTAVVANADLVEVRPGTSQTVDLRANDTFTGSGALVITHINGISVTTGSVITLTTGQKIVINANGTVTIVGDNDTETVNFTYTVAKGNGTQATGFVTVNQVPCFVAGTMIRTPDGDRPVESLRPGDLVTTLDDGPQPLRWIGRRTVEAQGRLAPVQIRAGTFGRHGRLLVSPQHRILLRDNLAELMFGEPEVLVAARDLVNGRSITLREGGTVEYVHLLFDRHQVVFSEGLATESFLPGPQIVHSFDRAVVEEIRTLFPELDPETGAGYSPAARRTLRSFEAQVLLATARAA</sequence>
<dbReference type="NCBIfam" id="NF038133">
    <property type="entry name" value="choice_anch_L"/>
    <property type="match status" value="1"/>
</dbReference>
<dbReference type="RefSeq" id="WP_310457853.1">
    <property type="nucleotide sequence ID" value="NZ_JAVKPH010000015.1"/>
</dbReference>
<dbReference type="Pfam" id="PF17963">
    <property type="entry name" value="Big_9"/>
    <property type="match status" value="1"/>
</dbReference>
<dbReference type="Proteomes" id="UP001247754">
    <property type="component" value="Unassembled WGS sequence"/>
</dbReference>
<protein>
    <submittedName>
        <fullName evidence="2">Hint domain-containing protein</fullName>
    </submittedName>
</protein>